<reference evidence="1" key="1">
    <citation type="submission" date="2018-05" db="EMBL/GenBank/DDBJ databases">
        <authorList>
            <person name="Lanie J.A."/>
            <person name="Ng W.-L."/>
            <person name="Kazmierczak K.M."/>
            <person name="Andrzejewski T.M."/>
            <person name="Davidsen T.M."/>
            <person name="Wayne K.J."/>
            <person name="Tettelin H."/>
            <person name="Glass J.I."/>
            <person name="Rusch D."/>
            <person name="Podicherti R."/>
            <person name="Tsui H.-C.T."/>
            <person name="Winkler M.E."/>
        </authorList>
    </citation>
    <scope>NUCLEOTIDE SEQUENCE</scope>
</reference>
<name>A0A382WY53_9ZZZZ</name>
<feature type="non-terminal residue" evidence="1">
    <location>
        <position position="1"/>
    </location>
</feature>
<evidence type="ECO:0000313" key="1">
    <source>
        <dbReference type="EMBL" id="SVD63158.1"/>
    </source>
</evidence>
<sequence>KKQRKWMHTNEPDMAKKWEKEENVNEVEYHT</sequence>
<gene>
    <name evidence="1" type="ORF">METZ01_LOCUS416012</name>
</gene>
<accession>A0A382WY53</accession>
<dbReference type="AlphaFoldDB" id="A0A382WY53"/>
<organism evidence="1">
    <name type="scientific">marine metagenome</name>
    <dbReference type="NCBI Taxonomy" id="408172"/>
    <lineage>
        <taxon>unclassified sequences</taxon>
        <taxon>metagenomes</taxon>
        <taxon>ecological metagenomes</taxon>
    </lineage>
</organism>
<dbReference type="EMBL" id="UINC01163058">
    <property type="protein sequence ID" value="SVD63158.1"/>
    <property type="molecule type" value="Genomic_DNA"/>
</dbReference>
<protein>
    <submittedName>
        <fullName evidence="1">Uncharacterized protein</fullName>
    </submittedName>
</protein>
<proteinExistence type="predicted"/>